<reference evidence="6 7" key="1">
    <citation type="submission" date="2021-06" db="EMBL/GenBank/DDBJ databases">
        <title>Chromosome-level genome assembly of the red-tail catfish (Hemibagrus wyckioides).</title>
        <authorList>
            <person name="Shao F."/>
        </authorList>
    </citation>
    <scope>NUCLEOTIDE SEQUENCE [LARGE SCALE GENOMIC DNA]</scope>
    <source>
        <strain evidence="6">EC202008001</strain>
        <tissue evidence="6">Blood</tissue>
    </source>
</reference>
<dbReference type="SMART" id="SM00034">
    <property type="entry name" value="CLECT"/>
    <property type="match status" value="4"/>
</dbReference>
<dbReference type="CDD" id="cd03590">
    <property type="entry name" value="CLECT_DC-SIGN_like"/>
    <property type="match status" value="4"/>
</dbReference>
<proteinExistence type="predicted"/>
<feature type="transmembrane region" description="Helical" evidence="4">
    <location>
        <begin position="494"/>
        <end position="517"/>
    </location>
</feature>
<dbReference type="PROSITE" id="PS00615">
    <property type="entry name" value="C_TYPE_LECTIN_1"/>
    <property type="match status" value="1"/>
</dbReference>
<dbReference type="InterPro" id="IPR001304">
    <property type="entry name" value="C-type_lectin-like"/>
</dbReference>
<sequence>MKYLLAAQILVLLCALASVCVLGILYHKEIYSNAMLSKKYANVTAMMQMQEHRAIEKEKLSAVWKWKYQRIHELLIARKASENCGICEEGWKALGLKCYYFSTVQMNWTQSQDYCVEKGGHLVIITSQPEQDFVVSQIRETHWIGLNDLETEGQWMWVNNQPLKETGVTFWYSAPEGPNQPDNWKIQDPSGENCAALGDENETEDDVYVNTEDCSPKLKMSTGPQAVDDVYVNRQQLHPKTKTCTVGALSALCAVGILYHNKGVSYEILSEQYANVTRTLMMQENKSKEIEKLHEALKHMKMELQQVQEDLAACSANQNKGQCEEGWKSLGLKCYYFSCFKLDWTQSRDYCVEKGGHLVIITSQIEQDFVASQTEETHWIGLNDLETEGQWMWVNNQPLKETGVTFWYRHPDGISEPDNWKVEDPAGENCAALGYDKWFDASCQTEDDVYVNTEDCSQKLKISTGPQAVDDVYVNRQQLHPKTKTCTASSDCKVVIFVLGLLLLGALASLCAVGILYHSKVVSTEILRERHDNATSELMVLKDNATETERLYEELKVKHHEFVSTYSKTEQLKEMLKAKYQQVHECLSACSAKQTCTLCEEGWKTLGLKCYYFSTDKLDWTQSKDYCVEKGGHLVIITSQTEQDFVVSQIRETHWIGLNDLETEGQWMWVNNQPVTEMGVTFWYRSPQGISEPDNWRVEDPTGENCAALGHEDFVVSQIGETHGIGLHNLETEGQWMWVNNQPLKETGVTFWYSAPEGPNEPDTWKIQDPSGENCAALGDGNETGDDVYVNTEDCRSKLKKSTGPQAVDDVYVNTQQLHPKTKTCTASSGCKVVIFALGLLLLGALASLCAVGILYHSKVVSNEILRERHDNATAKLMVLKYKATETEQLKEMLKAKYQQVHEQNQTCTLCEEGWKSLGLKCYYFSTHKLNWTQSQDYCVEKGGHLVIITGQTEQDFLVSQIGETHWIGLNDLETEGQWMWVNNQPLKETGVTFWYSAPGRPDEPDNWKEEDPAGENCAALGSEGGHTHKWFDASCHKQKRFICEK</sequence>
<dbReference type="SUPFAM" id="SSF56436">
    <property type="entry name" value="C-type lectin-like"/>
    <property type="match status" value="5"/>
</dbReference>
<evidence type="ECO:0000256" key="1">
    <source>
        <dbReference type="ARBA" id="ARBA00022734"/>
    </source>
</evidence>
<feature type="domain" description="C-type lectin" evidence="5">
    <location>
        <begin position="330"/>
        <end position="444"/>
    </location>
</feature>
<keyword evidence="3" id="KW-0175">Coiled coil</keyword>
<dbReference type="InterPro" id="IPR051379">
    <property type="entry name" value="C-type_Lectin_Receptor_IMM"/>
</dbReference>
<evidence type="ECO:0000256" key="2">
    <source>
        <dbReference type="ARBA" id="ARBA00023157"/>
    </source>
</evidence>
<accession>A0A9D3NRN2</accession>
<dbReference type="Proteomes" id="UP000824219">
    <property type="component" value="Linkage Group LG12"/>
</dbReference>
<dbReference type="PANTHER" id="PTHR46746:SF9">
    <property type="entry name" value="CD209 ANTIGEN-LIKE PROTEIN C-LIKE"/>
    <property type="match status" value="1"/>
</dbReference>
<dbReference type="GO" id="GO:0030246">
    <property type="term" value="F:carbohydrate binding"/>
    <property type="evidence" value="ECO:0007669"/>
    <property type="project" value="UniProtKB-KW"/>
</dbReference>
<gene>
    <name evidence="6" type="ORF">KOW79_010785</name>
</gene>
<organism evidence="6 7">
    <name type="scientific">Hemibagrus wyckioides</name>
    <dbReference type="NCBI Taxonomy" id="337641"/>
    <lineage>
        <taxon>Eukaryota</taxon>
        <taxon>Metazoa</taxon>
        <taxon>Chordata</taxon>
        <taxon>Craniata</taxon>
        <taxon>Vertebrata</taxon>
        <taxon>Euteleostomi</taxon>
        <taxon>Actinopterygii</taxon>
        <taxon>Neopterygii</taxon>
        <taxon>Teleostei</taxon>
        <taxon>Ostariophysi</taxon>
        <taxon>Siluriformes</taxon>
        <taxon>Bagridae</taxon>
        <taxon>Hemibagrus</taxon>
    </lineage>
</organism>
<dbReference type="InterPro" id="IPR016187">
    <property type="entry name" value="CTDL_fold"/>
</dbReference>
<evidence type="ECO:0000259" key="5">
    <source>
        <dbReference type="PROSITE" id="PS50041"/>
    </source>
</evidence>
<comment type="caution">
    <text evidence="6">The sequence shown here is derived from an EMBL/GenBank/DDBJ whole genome shotgun (WGS) entry which is preliminary data.</text>
</comment>
<feature type="coiled-coil region" evidence="3">
    <location>
        <begin position="283"/>
        <end position="317"/>
    </location>
</feature>
<dbReference type="OrthoDB" id="10059571at2759"/>
<feature type="domain" description="C-type lectin" evidence="5">
    <location>
        <begin position="94"/>
        <end position="197"/>
    </location>
</feature>
<feature type="domain" description="C-type lectin" evidence="5">
    <location>
        <begin position="606"/>
        <end position="709"/>
    </location>
</feature>
<dbReference type="PANTHER" id="PTHR46746">
    <property type="entry name" value="KILLER CELL LECTIN-LIKE RECEPTOR SUBFAMILY F MEMBER 2"/>
    <property type="match status" value="1"/>
</dbReference>
<name>A0A9D3NRN2_9TELE</name>
<dbReference type="AlphaFoldDB" id="A0A9D3NRN2"/>
<evidence type="ECO:0000256" key="3">
    <source>
        <dbReference type="SAM" id="Coils"/>
    </source>
</evidence>
<feature type="domain" description="C-type lectin" evidence="5">
    <location>
        <begin position="918"/>
        <end position="1045"/>
    </location>
</feature>
<dbReference type="Gene3D" id="3.10.100.10">
    <property type="entry name" value="Mannose-Binding Protein A, subunit A"/>
    <property type="match status" value="5"/>
</dbReference>
<dbReference type="EMBL" id="JAHKSW010000012">
    <property type="protein sequence ID" value="KAG7325860.1"/>
    <property type="molecule type" value="Genomic_DNA"/>
</dbReference>
<dbReference type="InterPro" id="IPR018378">
    <property type="entry name" value="C-type_lectin_CS"/>
</dbReference>
<keyword evidence="7" id="KW-1185">Reference proteome</keyword>
<dbReference type="Pfam" id="PF00059">
    <property type="entry name" value="Lectin_C"/>
    <property type="match status" value="4"/>
</dbReference>
<dbReference type="PROSITE" id="PS50041">
    <property type="entry name" value="C_TYPE_LECTIN_2"/>
    <property type="match status" value="4"/>
</dbReference>
<keyword evidence="4" id="KW-1133">Transmembrane helix</keyword>
<evidence type="ECO:0000313" key="6">
    <source>
        <dbReference type="EMBL" id="KAG7325860.1"/>
    </source>
</evidence>
<dbReference type="InterPro" id="IPR016186">
    <property type="entry name" value="C-type_lectin-like/link_sf"/>
</dbReference>
<keyword evidence="1" id="KW-0430">Lectin</keyword>
<evidence type="ECO:0000256" key="4">
    <source>
        <dbReference type="SAM" id="Phobius"/>
    </source>
</evidence>
<protein>
    <recommendedName>
        <fullName evidence="5">C-type lectin domain-containing protein</fullName>
    </recommendedName>
</protein>
<keyword evidence="2" id="KW-1015">Disulfide bond</keyword>
<dbReference type="InterPro" id="IPR033989">
    <property type="entry name" value="CD209-like_CTLD"/>
</dbReference>
<keyword evidence="4" id="KW-0812">Transmembrane</keyword>
<keyword evidence="4" id="KW-0472">Membrane</keyword>
<evidence type="ECO:0000313" key="7">
    <source>
        <dbReference type="Proteomes" id="UP000824219"/>
    </source>
</evidence>
<feature type="transmembrane region" description="Helical" evidence="4">
    <location>
        <begin position="833"/>
        <end position="856"/>
    </location>
</feature>